<comment type="subcellular location">
    <subcellularLocation>
        <location evidence="1">Membrane</location>
        <topology evidence="1">Multi-pass membrane protein</topology>
    </subcellularLocation>
</comment>
<keyword evidence="3 6" id="KW-0812">Transmembrane</keyword>
<dbReference type="Pfam" id="PF07690">
    <property type="entry name" value="MFS_1"/>
    <property type="match status" value="1"/>
</dbReference>
<dbReference type="SUPFAM" id="SSF103473">
    <property type="entry name" value="MFS general substrate transporter"/>
    <property type="match status" value="1"/>
</dbReference>
<dbReference type="Gene3D" id="1.20.1250.20">
    <property type="entry name" value="MFS general substrate transporter like domains"/>
    <property type="match status" value="2"/>
</dbReference>
<feature type="transmembrane region" description="Helical" evidence="6">
    <location>
        <begin position="337"/>
        <end position="363"/>
    </location>
</feature>
<dbReference type="Proteomes" id="UP001161391">
    <property type="component" value="Unassembled WGS sequence"/>
</dbReference>
<dbReference type="PANTHER" id="PTHR23505:SF79">
    <property type="entry name" value="PROTEIN SPINSTER"/>
    <property type="match status" value="1"/>
</dbReference>
<feature type="transmembrane region" description="Helical" evidence="6">
    <location>
        <begin position="230"/>
        <end position="255"/>
    </location>
</feature>
<dbReference type="InterPro" id="IPR044770">
    <property type="entry name" value="MFS_spinster-like"/>
</dbReference>
<proteinExistence type="predicted"/>
<keyword evidence="9" id="KW-1185">Reference proteome</keyword>
<dbReference type="EMBL" id="BSNK01000001">
    <property type="protein sequence ID" value="GLQ22845.1"/>
    <property type="molecule type" value="Genomic_DNA"/>
</dbReference>
<dbReference type="PROSITE" id="PS50850">
    <property type="entry name" value="MFS"/>
    <property type="match status" value="1"/>
</dbReference>
<dbReference type="InterPro" id="IPR020846">
    <property type="entry name" value="MFS_dom"/>
</dbReference>
<feature type="transmembrane region" description="Helical" evidence="6">
    <location>
        <begin position="88"/>
        <end position="106"/>
    </location>
</feature>
<feature type="domain" description="Major facilitator superfamily (MFS) profile" evidence="7">
    <location>
        <begin position="22"/>
        <end position="427"/>
    </location>
</feature>
<reference evidence="8" key="2">
    <citation type="submission" date="2023-01" db="EMBL/GenBank/DDBJ databases">
        <title>Draft genome sequence of Algimonas ampicilliniresistens strain NBRC 108219.</title>
        <authorList>
            <person name="Sun Q."/>
            <person name="Mori K."/>
        </authorList>
    </citation>
    <scope>NUCLEOTIDE SEQUENCE</scope>
    <source>
        <strain evidence="8">NBRC 108219</strain>
    </source>
</reference>
<sequence>MSEQNPQQTSDGYPTPKYAWTLVAFLTLAYISSFIDRYILGLLIDPIKADTGATDFQMGLLSSAFTWVYALAALPLGFMVDRRARTKLVAIGIFLWSLATIWTGVAKSFFQLFLARMSVGVGEAILSPAAFSMIGDSFPKERRGLPIAVYSMALVIGAAVANLLSGGILKWAATIGEVSLPFVGQIATWQFIFIVVGLPGFILAAVFLFLREPPRIESSPREGASLGDAFVWIGHNWAAFFTFVPIFMCMVAIAYGQFFNAPMFSRTWGWDPSNYALINGLSILAISPLTYIFAGRYSDRRVAAGDATAPLKLAILGLFIMIPTAAIAPMMPAGWMAFAVFCVTTAGIGLVSATGVNALLAIVPGDVRGVVVAIYYFFISFIGGALSPPFIGWLNDAYFAGEGLRYAMAIYPLVFGLPVMLLSSVTLKYYRQVLTHA</sequence>
<feature type="transmembrane region" description="Helical" evidence="6">
    <location>
        <begin position="406"/>
        <end position="427"/>
    </location>
</feature>
<gene>
    <name evidence="8" type="ORF">GCM10007853_07190</name>
</gene>
<dbReference type="RefSeq" id="WP_284387638.1">
    <property type="nucleotide sequence ID" value="NZ_BSNK01000001.1"/>
</dbReference>
<protein>
    <submittedName>
        <fullName evidence="8">MFS transporter</fullName>
    </submittedName>
</protein>
<evidence type="ECO:0000256" key="4">
    <source>
        <dbReference type="ARBA" id="ARBA00022989"/>
    </source>
</evidence>
<feature type="transmembrane region" description="Helical" evidence="6">
    <location>
        <begin position="56"/>
        <end position="76"/>
    </location>
</feature>
<keyword evidence="2" id="KW-0813">Transport</keyword>
<feature type="transmembrane region" description="Helical" evidence="6">
    <location>
        <begin position="112"/>
        <end position="135"/>
    </location>
</feature>
<dbReference type="PANTHER" id="PTHR23505">
    <property type="entry name" value="SPINSTER"/>
    <property type="match status" value="1"/>
</dbReference>
<reference evidence="8" key="1">
    <citation type="journal article" date="2014" name="Int. J. Syst. Evol. Microbiol.">
        <title>Complete genome of a new Firmicutes species belonging to the dominant human colonic microbiota ('Ruminococcus bicirculans') reveals two chromosomes and a selective capacity to utilize plant glucans.</title>
        <authorList>
            <consortium name="NISC Comparative Sequencing Program"/>
            <person name="Wegmann U."/>
            <person name="Louis P."/>
            <person name="Goesmann A."/>
            <person name="Henrissat B."/>
            <person name="Duncan S.H."/>
            <person name="Flint H.J."/>
        </authorList>
    </citation>
    <scope>NUCLEOTIDE SEQUENCE</scope>
    <source>
        <strain evidence="8">NBRC 108219</strain>
    </source>
</reference>
<evidence type="ECO:0000259" key="7">
    <source>
        <dbReference type="PROSITE" id="PS50850"/>
    </source>
</evidence>
<feature type="transmembrane region" description="Helical" evidence="6">
    <location>
        <begin position="20"/>
        <end position="44"/>
    </location>
</feature>
<evidence type="ECO:0000313" key="8">
    <source>
        <dbReference type="EMBL" id="GLQ22845.1"/>
    </source>
</evidence>
<evidence type="ECO:0000256" key="1">
    <source>
        <dbReference type="ARBA" id="ARBA00004141"/>
    </source>
</evidence>
<comment type="caution">
    <text evidence="8">The sequence shown here is derived from an EMBL/GenBank/DDBJ whole genome shotgun (WGS) entry which is preliminary data.</text>
</comment>
<evidence type="ECO:0000256" key="5">
    <source>
        <dbReference type="ARBA" id="ARBA00023136"/>
    </source>
</evidence>
<feature type="transmembrane region" description="Helical" evidence="6">
    <location>
        <begin position="313"/>
        <end position="331"/>
    </location>
</feature>
<name>A0ABQ5V633_9PROT</name>
<evidence type="ECO:0000313" key="9">
    <source>
        <dbReference type="Proteomes" id="UP001161391"/>
    </source>
</evidence>
<feature type="transmembrane region" description="Helical" evidence="6">
    <location>
        <begin position="147"/>
        <end position="169"/>
    </location>
</feature>
<dbReference type="InterPro" id="IPR036259">
    <property type="entry name" value="MFS_trans_sf"/>
</dbReference>
<feature type="transmembrane region" description="Helical" evidence="6">
    <location>
        <begin position="370"/>
        <end position="394"/>
    </location>
</feature>
<keyword evidence="5 6" id="KW-0472">Membrane</keyword>
<feature type="transmembrane region" description="Helical" evidence="6">
    <location>
        <begin position="189"/>
        <end position="210"/>
    </location>
</feature>
<evidence type="ECO:0000256" key="2">
    <source>
        <dbReference type="ARBA" id="ARBA00022448"/>
    </source>
</evidence>
<evidence type="ECO:0000256" key="3">
    <source>
        <dbReference type="ARBA" id="ARBA00022692"/>
    </source>
</evidence>
<dbReference type="InterPro" id="IPR011701">
    <property type="entry name" value="MFS"/>
</dbReference>
<evidence type="ECO:0000256" key="6">
    <source>
        <dbReference type="SAM" id="Phobius"/>
    </source>
</evidence>
<feature type="transmembrane region" description="Helical" evidence="6">
    <location>
        <begin position="275"/>
        <end position="293"/>
    </location>
</feature>
<accession>A0ABQ5V633</accession>
<keyword evidence="4 6" id="KW-1133">Transmembrane helix</keyword>
<organism evidence="8 9">
    <name type="scientific">Algimonas ampicilliniresistens</name>
    <dbReference type="NCBI Taxonomy" id="1298735"/>
    <lineage>
        <taxon>Bacteria</taxon>
        <taxon>Pseudomonadati</taxon>
        <taxon>Pseudomonadota</taxon>
        <taxon>Alphaproteobacteria</taxon>
        <taxon>Maricaulales</taxon>
        <taxon>Robiginitomaculaceae</taxon>
        <taxon>Algimonas</taxon>
    </lineage>
</organism>